<dbReference type="Gene3D" id="3.40.50.10540">
    <property type="entry name" value="Crotonobetainyl-coa:carnitine coa-transferase, domain 1"/>
    <property type="match status" value="1"/>
</dbReference>
<gene>
    <name evidence="1" type="ORF">IT882_05790</name>
</gene>
<sequence length="466" mass="48695">MTASFDPLATELVSAATGRAELVAALRPPAGPVTLPSPLPVDDLALAAVGTASLAAASLESVRASGHEADVERLAPVVLDGPRLTAAYRSEQVFTWNGERPDGWAPASGLFETADGWVRTHGNYPHHAAALRRVLGLGADAGKEQVAAALRKATGAHWEERAADEGAIIGRVRTEEEWRTHPHAHAVREHPLVRRNVTDAGASPLPDLTSRLPLAGIRVLDLTRVIAGPVCTRTLALFGADVLRIDSPRLPEIDWQFLDTGAGKGSALLDLADPDSRATLDALLAQADVLVTGYRPGALAGFALDPASARERWPHLTTATVDAWGPGPWAGRRGFDSIVQAVSGITMLHGTDAAPGALPAQALDHTAGYLLAAAVMNALETRHLSGAASHVAVSLARVAQTLLHAPRPPVSEAPPVTPDESWRDRTVQIPLAGGGSVRCAAPAPVWNGAPLESPPLFPYGAADPAW</sequence>
<dbReference type="KEGG" id="msf:IT882_05790"/>
<dbReference type="SUPFAM" id="SSF89796">
    <property type="entry name" value="CoA-transferase family III (CaiB/BaiF)"/>
    <property type="match status" value="2"/>
</dbReference>
<keyword evidence="2" id="KW-1185">Reference proteome</keyword>
<dbReference type="RefSeq" id="WP_195693540.1">
    <property type="nucleotide sequence ID" value="NZ_CP064760.1"/>
</dbReference>
<dbReference type="GO" id="GO:0016740">
    <property type="term" value="F:transferase activity"/>
    <property type="evidence" value="ECO:0007669"/>
    <property type="project" value="UniProtKB-KW"/>
</dbReference>
<evidence type="ECO:0000313" key="1">
    <source>
        <dbReference type="EMBL" id="QPE05524.1"/>
    </source>
</evidence>
<dbReference type="Proteomes" id="UP000594480">
    <property type="component" value="Chromosome"/>
</dbReference>
<dbReference type="EMBL" id="CP064760">
    <property type="protein sequence ID" value="QPE05524.1"/>
    <property type="molecule type" value="Genomic_DNA"/>
</dbReference>
<dbReference type="InterPro" id="IPR050509">
    <property type="entry name" value="CoA-transferase_III"/>
</dbReference>
<reference evidence="1 2" key="1">
    <citation type="submission" date="2020-11" db="EMBL/GenBank/DDBJ databases">
        <title>Amino acid is mineralized and recycled by bacteria in oceanic microbiome.</title>
        <authorList>
            <person name="Zheng L.Y."/>
        </authorList>
    </citation>
    <scope>NUCLEOTIDE SEQUENCE [LARGE SCALE GENOMIC DNA]</scope>
    <source>
        <strain evidence="1 2">A32-1</strain>
    </source>
</reference>
<evidence type="ECO:0000313" key="2">
    <source>
        <dbReference type="Proteomes" id="UP000594480"/>
    </source>
</evidence>
<dbReference type="InterPro" id="IPR023606">
    <property type="entry name" value="CoA-Trfase_III_dom_1_sf"/>
</dbReference>
<dbReference type="AlphaFoldDB" id="A0A7S8MYC1"/>
<protein>
    <submittedName>
        <fullName evidence="1">CoA transferase</fullName>
    </submittedName>
</protein>
<dbReference type="PANTHER" id="PTHR48228">
    <property type="entry name" value="SUCCINYL-COA--D-CITRAMALATE COA-TRANSFERASE"/>
    <property type="match status" value="1"/>
</dbReference>
<keyword evidence="1" id="KW-0808">Transferase</keyword>
<name>A0A7S8MYC1_9MICO</name>
<dbReference type="PANTHER" id="PTHR48228:SF4">
    <property type="entry name" value="BLR3030 PROTEIN"/>
    <property type="match status" value="1"/>
</dbReference>
<dbReference type="InterPro" id="IPR003673">
    <property type="entry name" value="CoA-Trfase_fam_III"/>
</dbReference>
<accession>A0A7S8MYC1</accession>
<organism evidence="1 2">
    <name type="scientific">Microbacterium schleiferi</name>
    <dbReference type="NCBI Taxonomy" id="69362"/>
    <lineage>
        <taxon>Bacteria</taxon>
        <taxon>Bacillati</taxon>
        <taxon>Actinomycetota</taxon>
        <taxon>Actinomycetes</taxon>
        <taxon>Micrococcales</taxon>
        <taxon>Microbacteriaceae</taxon>
        <taxon>Microbacterium</taxon>
    </lineage>
</organism>
<proteinExistence type="predicted"/>
<dbReference type="Pfam" id="PF02515">
    <property type="entry name" value="CoA_transf_3"/>
    <property type="match status" value="2"/>
</dbReference>